<evidence type="ECO:0000256" key="8">
    <source>
        <dbReference type="ARBA" id="ARBA00023002"/>
    </source>
</evidence>
<dbReference type="NCBIfam" id="TIGR02504">
    <property type="entry name" value="NrdJ_Z"/>
    <property type="match status" value="1"/>
</dbReference>
<evidence type="ECO:0000256" key="7">
    <source>
        <dbReference type="ARBA" id="ARBA00022741"/>
    </source>
</evidence>
<evidence type="ECO:0000256" key="6">
    <source>
        <dbReference type="ARBA" id="ARBA00022634"/>
    </source>
</evidence>
<dbReference type="PANTHER" id="PTHR43371:SF1">
    <property type="entry name" value="RIBONUCLEOSIDE-DIPHOSPHATE REDUCTASE"/>
    <property type="match status" value="1"/>
</dbReference>
<dbReference type="Pfam" id="PF08471">
    <property type="entry name" value="Ribonuc_red_2_N"/>
    <property type="match status" value="1"/>
</dbReference>
<dbReference type="GO" id="GO:0000166">
    <property type="term" value="F:nucleotide binding"/>
    <property type="evidence" value="ECO:0007669"/>
    <property type="project" value="UniProtKB-KW"/>
</dbReference>
<feature type="compositionally biased region" description="Polar residues" evidence="14">
    <location>
        <begin position="1"/>
        <end position="22"/>
    </location>
</feature>
<comment type="cofactor">
    <cofactor evidence="1">
        <name>adenosylcob(III)alamin</name>
        <dbReference type="ChEBI" id="CHEBI:18408"/>
    </cofactor>
</comment>
<evidence type="ECO:0000313" key="18">
    <source>
        <dbReference type="EMBL" id="CBI07863.1"/>
    </source>
</evidence>
<evidence type="ECO:0000256" key="9">
    <source>
        <dbReference type="ARBA" id="ARBA00023157"/>
    </source>
</evidence>
<feature type="region of interest" description="Disordered" evidence="14">
    <location>
        <begin position="1"/>
        <end position="30"/>
    </location>
</feature>
<keyword evidence="9" id="KW-1015">Disulfide bond</keyword>
<dbReference type="GO" id="GO:0031419">
    <property type="term" value="F:cobalamin binding"/>
    <property type="evidence" value="ECO:0007669"/>
    <property type="project" value="UniProtKB-KW"/>
</dbReference>
<comment type="similarity">
    <text evidence="2">Belongs to the ribonucleoside diphosphate reductase class-2 family.</text>
</comment>
<organism evidence="18">
    <name type="scientific">mine drainage metagenome</name>
    <dbReference type="NCBI Taxonomy" id="410659"/>
    <lineage>
        <taxon>unclassified sequences</taxon>
        <taxon>metagenomes</taxon>
        <taxon>ecological metagenomes</taxon>
    </lineage>
</organism>
<dbReference type="NCBIfam" id="NF005122">
    <property type="entry name" value="PRK06556.1"/>
    <property type="match status" value="1"/>
</dbReference>
<dbReference type="EC" id="1.17.4.1" evidence="3"/>
<dbReference type="GO" id="GO:0071897">
    <property type="term" value="P:DNA biosynthetic process"/>
    <property type="evidence" value="ECO:0007669"/>
    <property type="project" value="UniProtKB-KW"/>
</dbReference>
<evidence type="ECO:0000256" key="4">
    <source>
        <dbReference type="ARBA" id="ARBA00014409"/>
    </source>
</evidence>
<evidence type="ECO:0000259" key="16">
    <source>
        <dbReference type="Pfam" id="PF08471"/>
    </source>
</evidence>
<dbReference type="InterPro" id="IPR000788">
    <property type="entry name" value="RNR_lg_C"/>
</dbReference>
<dbReference type="PRINTS" id="PR01183">
    <property type="entry name" value="RIBORDTASEM1"/>
</dbReference>
<dbReference type="InterPro" id="IPR013678">
    <property type="entry name" value="RNR_2_N"/>
</dbReference>
<dbReference type="CDD" id="cd02888">
    <property type="entry name" value="RNR_II_dimer"/>
    <property type="match status" value="1"/>
</dbReference>
<dbReference type="Gene3D" id="3.20.70.20">
    <property type="match status" value="1"/>
</dbReference>
<feature type="domain" description="TSCPD" evidence="17">
    <location>
        <begin position="890"/>
        <end position="992"/>
    </location>
</feature>
<feature type="region of interest" description="Disordered" evidence="14">
    <location>
        <begin position="1015"/>
        <end position="1043"/>
    </location>
</feature>
<evidence type="ECO:0000256" key="14">
    <source>
        <dbReference type="SAM" id="MobiDB-lite"/>
    </source>
</evidence>
<comment type="catalytic activity">
    <reaction evidence="13">
        <text>a 2'-deoxyribonucleoside 5'-diphosphate + [thioredoxin]-disulfide + H2O = a ribonucleoside 5'-diphosphate + [thioredoxin]-dithiol</text>
        <dbReference type="Rhea" id="RHEA:23252"/>
        <dbReference type="Rhea" id="RHEA-COMP:10698"/>
        <dbReference type="Rhea" id="RHEA-COMP:10700"/>
        <dbReference type="ChEBI" id="CHEBI:15377"/>
        <dbReference type="ChEBI" id="CHEBI:29950"/>
        <dbReference type="ChEBI" id="CHEBI:50058"/>
        <dbReference type="ChEBI" id="CHEBI:57930"/>
        <dbReference type="ChEBI" id="CHEBI:73316"/>
        <dbReference type="EC" id="1.17.4.1"/>
    </reaction>
</comment>
<evidence type="ECO:0000256" key="12">
    <source>
        <dbReference type="ARBA" id="ARBA00033050"/>
    </source>
</evidence>
<evidence type="ECO:0000256" key="3">
    <source>
        <dbReference type="ARBA" id="ARBA00012274"/>
    </source>
</evidence>
<evidence type="ECO:0000259" key="17">
    <source>
        <dbReference type="Pfam" id="PF12637"/>
    </source>
</evidence>
<evidence type="ECO:0000256" key="13">
    <source>
        <dbReference type="ARBA" id="ARBA00047754"/>
    </source>
</evidence>
<dbReference type="InterPro" id="IPR013344">
    <property type="entry name" value="RNR_NrdJ/NrdZ"/>
</dbReference>
<dbReference type="EMBL" id="CABQ01000154">
    <property type="protein sequence ID" value="CBI07863.1"/>
    <property type="molecule type" value="Genomic_DNA"/>
</dbReference>
<protein>
    <recommendedName>
        <fullName evidence="4">Vitamin B12-dependent ribonucleotide reductase</fullName>
        <ecNumber evidence="3">1.17.4.1</ecNumber>
    </recommendedName>
    <alternativeName>
        <fullName evidence="12">Ribonucleoside-diphosphate reductase NrdJ</fullName>
    </alternativeName>
</protein>
<keyword evidence="7" id="KW-0547">Nucleotide-binding</keyword>
<keyword evidence="8 18" id="KW-0560">Oxidoreductase</keyword>
<feature type="region of interest" description="Disordered" evidence="14">
    <location>
        <begin position="1074"/>
        <end position="1093"/>
    </location>
</feature>
<dbReference type="Pfam" id="PF02867">
    <property type="entry name" value="Ribonuc_red_lgC"/>
    <property type="match status" value="1"/>
</dbReference>
<evidence type="ECO:0000259" key="15">
    <source>
        <dbReference type="Pfam" id="PF02867"/>
    </source>
</evidence>
<dbReference type="GO" id="GO:0004748">
    <property type="term" value="F:ribonucleoside-diphosphate reductase activity, thioredoxin disulfide as acceptor"/>
    <property type="evidence" value="ECO:0007669"/>
    <property type="project" value="UniProtKB-EC"/>
</dbReference>
<sequence>MYESYSTPTGAAQTPSQSSPMQPTAGRGGLTFTRRFSKAGTSPYDEVQWEKRTALITDASGKTIFEQQDVEVPGDWSMTATNIVASKYLHGQIGTPERETGARQLVGRVAETIRDWGIAGGYFATPQDAAIFHDELVSMLVAQRVAFNSPVWFNVGCDRLEPNSDAQNWHWDPQTETVRFTTTGYSNPQCSACFINSVEDSLDAILTLAKTEGMLFKWGSGTGTNLSSIRGSMEMLSGGGTASGPLSFMRGFDAFAGVIKSGGKTRRAAKMVILNVDHPDIVDFIDCKSKEEAKAFSLIKAGYDGSGPDSEAYSSIFFQNANNSVRVSDEFMQAYERDGDFTTRAVKDGAPIKTYKARDIMRKIAEATWLCGDPGMQFDTTINRWHTSKNSGRINASNPCSEYMFLDNSACNLASFNLMKFLTPAGTFDIQAYRHGISVVITAMEILVDNSGYPTEAIAKNSHDYRPLGIGYANLGALLMACGLPYDSDAGRDYAASLTAILCGQAYLQSSIVAATCPPLGSATTLTAEAERQGGACPGFYVNREPFLDVIRMHRAEVNKIGKSYSSAEPFVTPQLDALIDASRECWDMALIYGERYGYRNSQTTVLAPTGTIGFMMDCDTTGIEPDLALVKYKKLVGGGMIKIVNQTVPSALFKLGYSDGEVNGIVSYIDATGTIEGAPAIKPEHLAVFDCSFKPSKGTRSIHYMGHIKMMAAAQPFLSGAISKTVNLPHEATVDQIAEAYAESWRQGIKAVAVYRDGSKGVQPLNTSQDTKAEAKTLDATLSLAGGRVLAAIATGATAETADLAALEEKSADRLEVGAKHILHAAKAFELALADLASAKASSLAAVRQVASQAAATQITSPIPAPLASPLASQDLNAPPRAIRHRLPEERASITHKFSIAGHEGYITVGLYPSGQPGEIFIKMAKEGSTVSGLMDAFATSISLALQHGVPLKILCEKFAHTRFEPSGWTGNEQIGYAKSLMDYIFRWLQLRFLSGTQLPLFGGAAFAQPQQLAAPESAPAAPVDMTEMPPPPEQPFPRSEPDIETEISSATSNQALTRLVAELAQRINNVSSAEASSRASAPTPPMAADQMPKLTDRGIYHAADAMREMYDMGDAPSCGTCGAIMVRNGSCYRCMSCGSTSGCS</sequence>
<keyword evidence="5" id="KW-0846">Cobalamin</keyword>
<dbReference type="InterPro" id="IPR050862">
    <property type="entry name" value="RdRp_reductase_class-2"/>
</dbReference>
<feature type="compositionally biased region" description="Low complexity" evidence="14">
    <location>
        <begin position="1074"/>
        <end position="1083"/>
    </location>
</feature>
<dbReference type="SUPFAM" id="SSF51998">
    <property type="entry name" value="PFL-like glycyl radical enzymes"/>
    <property type="match status" value="1"/>
</dbReference>
<reference evidence="18" key="1">
    <citation type="submission" date="2009-10" db="EMBL/GenBank/DDBJ databases">
        <title>Diversity of trophic interactions inside an arsenic-rich microbial ecosystem.</title>
        <authorList>
            <person name="Bertin P.N."/>
            <person name="Heinrich-Salmeron A."/>
            <person name="Pelletier E."/>
            <person name="Goulhen-Chollet F."/>
            <person name="Arsene-Ploetze F."/>
            <person name="Gallien S."/>
            <person name="Calteau A."/>
            <person name="Vallenet D."/>
            <person name="Casiot C."/>
            <person name="Chane-Woon-Ming B."/>
            <person name="Giloteaux L."/>
            <person name="Barakat M."/>
            <person name="Bonnefoy V."/>
            <person name="Bruneel O."/>
            <person name="Chandler M."/>
            <person name="Cleiss J."/>
            <person name="Duran R."/>
            <person name="Elbaz-Poulichet F."/>
            <person name="Fonknechten N."/>
            <person name="Lauga B."/>
            <person name="Mornico D."/>
            <person name="Ortet P."/>
            <person name="Schaeffer C."/>
            <person name="Siguier P."/>
            <person name="Alexander Thil Smith A."/>
            <person name="Van Dorsselaer A."/>
            <person name="Weissenbach J."/>
            <person name="Medigue C."/>
            <person name="Le Paslier D."/>
        </authorList>
    </citation>
    <scope>NUCLEOTIDE SEQUENCE</scope>
</reference>
<dbReference type="InterPro" id="IPR024434">
    <property type="entry name" value="TSCPD_dom"/>
</dbReference>
<gene>
    <name evidence="18" type="ORF">CARN6_1266</name>
</gene>
<dbReference type="GO" id="GO:0050897">
    <property type="term" value="F:cobalt ion binding"/>
    <property type="evidence" value="ECO:0007669"/>
    <property type="project" value="InterPro"/>
</dbReference>
<evidence type="ECO:0000256" key="10">
    <source>
        <dbReference type="ARBA" id="ARBA00023285"/>
    </source>
</evidence>
<comment type="function">
    <text evidence="11">Catalyzes the reduction of ribonucleotides to deoxyribonucleotides. May function to provide a pool of deoxyribonucleotide precursors for DNA repair during oxygen limitation and/or for immediate growth after restoration of oxygen.</text>
</comment>
<dbReference type="Pfam" id="PF12637">
    <property type="entry name" value="TSCPD"/>
    <property type="match status" value="1"/>
</dbReference>
<evidence type="ECO:0000256" key="1">
    <source>
        <dbReference type="ARBA" id="ARBA00001922"/>
    </source>
</evidence>
<proteinExistence type="inferred from homology"/>
<feature type="domain" description="Ribonucleotide reductase large subunit C-terminal" evidence="15">
    <location>
        <begin position="191"/>
        <end position="756"/>
    </location>
</feature>
<feature type="domain" description="Ribonucleotide reductase class II vitamin B12-dependent N-terminal" evidence="16">
    <location>
        <begin position="51"/>
        <end position="143"/>
    </location>
</feature>
<dbReference type="PANTHER" id="PTHR43371">
    <property type="entry name" value="VITAMIN B12-DEPENDENT RIBONUCLEOTIDE REDUCTASE"/>
    <property type="match status" value="1"/>
</dbReference>
<evidence type="ECO:0000256" key="5">
    <source>
        <dbReference type="ARBA" id="ARBA00022628"/>
    </source>
</evidence>
<accession>E6QKU3</accession>
<evidence type="ECO:0000256" key="11">
    <source>
        <dbReference type="ARBA" id="ARBA00025437"/>
    </source>
</evidence>
<comment type="caution">
    <text evidence="18">The sequence shown here is derived from an EMBL/GenBank/DDBJ whole genome shotgun (WGS) entry which is preliminary data.</text>
</comment>
<keyword evidence="6" id="KW-0237">DNA synthesis</keyword>
<keyword evidence="10" id="KW-0170">Cobalt</keyword>
<dbReference type="AlphaFoldDB" id="E6QKU3"/>
<name>E6QKU3_9ZZZZ</name>
<evidence type="ECO:0000256" key="2">
    <source>
        <dbReference type="ARBA" id="ARBA00007405"/>
    </source>
</evidence>